<keyword evidence="3" id="KW-1185">Reference proteome</keyword>
<organism evidence="2 3">
    <name type="scientific">Limosilactobacillus balticus</name>
    <dbReference type="NCBI Taxonomy" id="2759747"/>
    <lineage>
        <taxon>Bacteria</taxon>
        <taxon>Bacillati</taxon>
        <taxon>Bacillota</taxon>
        <taxon>Bacilli</taxon>
        <taxon>Lactobacillales</taxon>
        <taxon>Lactobacillaceae</taxon>
        <taxon>Limosilactobacillus</taxon>
    </lineage>
</organism>
<name>A0ABS8RFM3_9LACO</name>
<evidence type="ECO:0000313" key="3">
    <source>
        <dbReference type="Proteomes" id="UP001200032"/>
    </source>
</evidence>
<feature type="coiled-coil region" evidence="1">
    <location>
        <begin position="62"/>
        <end position="89"/>
    </location>
</feature>
<comment type="caution">
    <text evidence="2">The sequence shown here is derived from an EMBL/GenBank/DDBJ whole genome shotgun (WGS) entry which is preliminary data.</text>
</comment>
<dbReference type="Proteomes" id="UP001200032">
    <property type="component" value="Unassembled WGS sequence"/>
</dbReference>
<keyword evidence="1" id="KW-0175">Coiled coil</keyword>
<accession>A0ABS8RFM3</accession>
<evidence type="ECO:0000256" key="1">
    <source>
        <dbReference type="SAM" id="Coils"/>
    </source>
</evidence>
<dbReference type="RefSeq" id="WP_182586345.1">
    <property type="nucleotide sequence ID" value="NZ_JACIVG010000064.1"/>
</dbReference>
<evidence type="ECO:0008006" key="4">
    <source>
        <dbReference type="Google" id="ProtNLM"/>
    </source>
</evidence>
<sequence length="90" mass="10207">MGLKIIATYNGEKIFTGLTQIPAGTELIEGQTDILPKNETDNYFTGTEWIHKEIPTTEQQLAMQQEIAISQLRQLIMNQQQQIMQLKGSN</sequence>
<evidence type="ECO:0000313" key="2">
    <source>
        <dbReference type="EMBL" id="MCD7139414.1"/>
    </source>
</evidence>
<dbReference type="EMBL" id="JAJPDJ010000072">
    <property type="protein sequence ID" value="MCD7139414.1"/>
    <property type="molecule type" value="Genomic_DNA"/>
</dbReference>
<reference evidence="2 3" key="1">
    <citation type="submission" date="2021-12" db="EMBL/GenBank/DDBJ databases">
        <title>A phylogenomic analysis of Limosilactobacillus reuteri reveals ancient and stable evolutionary relationships with rodents and birds and zoonotic transmission to humans.</title>
        <authorList>
            <person name="Li F."/>
            <person name="Li X."/>
            <person name="Cheng C."/>
            <person name="Tollenaar S."/>
            <person name="Zhang J.S."/>
            <person name="Simpson D."/>
            <person name="Tasseva G."/>
            <person name="Perez-Munoz M.E."/>
            <person name="Frese S."/>
            <person name="Gaenzle M.G."/>
            <person name="Walter J."/>
            <person name="Zheng J."/>
        </authorList>
    </citation>
    <scope>NUCLEOTIDE SEQUENCE [LARGE SCALE GENOMIC DNA]</scope>
    <source>
        <strain evidence="2 3">WF-AF5-A</strain>
    </source>
</reference>
<gene>
    <name evidence="2" type="ORF">LTY59_09405</name>
</gene>
<protein>
    <recommendedName>
        <fullName evidence="4">DUF2977 domain-containing protein</fullName>
    </recommendedName>
</protein>
<proteinExistence type="predicted"/>